<feature type="transmembrane region" description="Helical" evidence="7">
    <location>
        <begin position="915"/>
        <end position="933"/>
    </location>
</feature>
<dbReference type="GO" id="GO:0032224">
    <property type="term" value="P:positive regulation of synaptic transmission, cholinergic"/>
    <property type="evidence" value="ECO:0007669"/>
    <property type="project" value="TreeGrafter"/>
</dbReference>
<gene>
    <name evidence="9" type="primary">105313445</name>
</gene>
<dbReference type="PANTHER" id="PTHR46141:SF1">
    <property type="entry name" value="SODIUM LEAK CHANNEL NALCN"/>
    <property type="match status" value="1"/>
</dbReference>
<dbReference type="FunCoup" id="A0A1X7UFQ1">
    <property type="interactions" value="7"/>
</dbReference>
<dbReference type="Gene3D" id="1.20.120.350">
    <property type="entry name" value="Voltage-gated potassium channels. Chain C"/>
    <property type="match status" value="2"/>
</dbReference>
<feature type="transmembrane region" description="Helical" evidence="7">
    <location>
        <begin position="649"/>
        <end position="674"/>
    </location>
</feature>
<protein>
    <recommendedName>
        <fullName evidence="8">Ion transport domain-containing protein</fullName>
    </recommendedName>
</protein>
<feature type="compositionally biased region" description="Acidic residues" evidence="6">
    <location>
        <begin position="1739"/>
        <end position="1759"/>
    </location>
</feature>
<name>A0A1X7UFQ1_AMPQE</name>
<proteinExistence type="predicted"/>
<sequence>MAARYEPSVETKPAPGGRKTSVTFQPKVSVYSTASGIIQPEYWYHFPRDPTIDEGDEGAKTETSNWWLWMMKNNKARQSFRILSFANLIVLLLSIPFFEDSDKAKLQIQYSIITVLDAILALLFTFQFSLRTCYLVSQPWEEKIQCYDCVRFLSLSGVFISIWYSVGIGVYRSIEVEISWLWYIGFLPRAILSVTSAAKLFIPLKIESSVLQKVSTIIKWKQLCKVTIFYFIFVYIFALFGVHLIGGLDHICVYNGTVPAIPITHCDPDTSVYCPKAEFNESYPISCGSVSTVGIKRSDSVSLNYRTYVNYGQFRTILDGLYAVYEASTLELWSFMMISAADGHSGKTGSVFAIAIFYMVLILFIVILLQQSIFLVVIIESFADLRSHSRVKAPQLNQKQQPTKPSTVLSLDNGTLRLVSMEKNSPKEFTNKYKGKLLKMEKVFLVLVLLDAIITSLKMAGFHENNKEIWRIFLQTWQASVSSAFLVEVIILLLFHLYHGQLKLFFKHPYYICLMVLAVGGIIAAIPSRHFYNPLYPANGFVVFQALRLPRLIRMSRYLGEFFHKLMSNARIPILIAITLAIIVFLSIVNAQIFTYKKYSDECSNAEEHYSNFLSAFKSTFQLVMNEAWTDITSELMCLSGYEWLFTNLYFIVIHLFSSLIFLNVFGAVILDNLEYDEEEKQRKLESIKRKKASAETVPIHLRIFKILKNHPKMLRPPGKGLADPNLEEVEVRRFFESADNSSASLSLTDATRQDEPTAKPNQKSSSNAGSLRSLSLVTNVEEEFNMFNPNYERKYQTVASLLKYVKQWRHKAEEKDTTNTRSSQLPYLFGDSTRNQGDKTRNRSEFDEYREKHRCFDLALFCLPPENKLRKFCTFLLTAQIETPKYELIEGKLWVLFKARAIFLIKWILSQMPFSTWIMFLTLWFMIIIQFYELTALIFTPKNVHHYIIATEVFYVIVMLSWLLIRVLSKGFFLNPHAAISSIFDVMDWILLIDSIVVLVLVPIWGADMKRSRGIVVFDSFSFKDHVWIIVLMGVRALRPLHVISLFRSLRSVIGEILEGWRNLLTAVIIMVAFMFMFASLGVQLFAGTNENPLAFCNDPSIKNMNECVGEFNISVRVSKEFLYLQNVTKEYFMLVPRVWFPYARDFPFNNVLFAFITLFELLTLEGWIEVRDMFRDHRSQLYMSFYIHIYVFLAVNLGLQLFLGIVVNNFNEHKPGHRFLLSVDQNRWVELMQRISLQRPYKLPQEPRHNVFRLKLYNIVTHNQYRIIPTIFTVLSTLTLIVPWSLEPTKIISFLIVLNVIFNSYVVIEVIMKFLAFGPLYFHSRRNFFDLFLAISIVLYTIFVCIFFNTQRASLSYVALTISILKCLKAMLQYSALLNLLITVSTTVMRTIPLLLVLMIIILCYSFLGVVLFSDVKKGEGVSYSMVNFAGALQAFGSMWRCLTGEDWYQLMWDVALRDPFGSNNDENIHVVFSIIISVLYFGSFIVVVPFILLNVFIAVLLENFSIFYNDDDTNLSLSVIKDFKRKWRYFDTQAKSHIKISRIKLLLRTLELQEFYSFNLGDPSQIIGRFPHILTEDPLLLWEMEEELRREVSQSVKKSTPNYTQESETDGIVSFQDVLRMLAYRCEDIHMRLESHELHTRQELETTIQIDVAEMCILKWLKKHVKPIVDWNRTQFSAETSTVRQSTQHNDKQYQLFAIHNMHSQFLREGLQPLQIDPEDDEKQTRQSYFPTLDEISCEENEEENKESDEDEDDEDDVLARTYARMMQHRNPELEESRKTTTQWLQMQYQWVDNVGRNPNYFDDCL</sequence>
<feature type="transmembrane region" description="Helical" evidence="7">
    <location>
        <begin position="1471"/>
        <end position="1504"/>
    </location>
</feature>
<feature type="coiled-coil region" evidence="5">
    <location>
        <begin position="671"/>
        <end position="698"/>
    </location>
</feature>
<dbReference type="Gene3D" id="1.10.287.70">
    <property type="match status" value="4"/>
</dbReference>
<evidence type="ECO:0000313" key="10">
    <source>
        <dbReference type="Proteomes" id="UP000007879"/>
    </source>
</evidence>
<feature type="transmembrane region" description="Helical" evidence="7">
    <location>
        <begin position="443"/>
        <end position="461"/>
    </location>
</feature>
<feature type="domain" description="Ion transport" evidence="8">
    <location>
        <begin position="1272"/>
        <end position="1512"/>
    </location>
</feature>
<feature type="transmembrane region" description="Helical" evidence="7">
    <location>
        <begin position="150"/>
        <end position="174"/>
    </location>
</feature>
<evidence type="ECO:0000256" key="3">
    <source>
        <dbReference type="ARBA" id="ARBA00022989"/>
    </source>
</evidence>
<feature type="transmembrane region" description="Helical" evidence="7">
    <location>
        <begin position="510"/>
        <end position="528"/>
    </location>
</feature>
<dbReference type="InParanoid" id="A0A1X7UFQ1"/>
<feature type="transmembrane region" description="Helical" evidence="7">
    <location>
        <begin position="180"/>
        <end position="202"/>
    </location>
</feature>
<dbReference type="Proteomes" id="UP000007879">
    <property type="component" value="Unassembled WGS sequence"/>
</dbReference>
<keyword evidence="5" id="KW-0175">Coiled coil</keyword>
<feature type="region of interest" description="Disordered" evidence="6">
    <location>
        <begin position="1"/>
        <end position="20"/>
    </location>
</feature>
<dbReference type="InterPro" id="IPR027359">
    <property type="entry name" value="Volt_channel_dom_sf"/>
</dbReference>
<feature type="transmembrane region" description="Helical" evidence="7">
    <location>
        <begin position="110"/>
        <end position="130"/>
    </location>
</feature>
<evidence type="ECO:0000256" key="5">
    <source>
        <dbReference type="SAM" id="Coils"/>
    </source>
</evidence>
<evidence type="ECO:0000256" key="6">
    <source>
        <dbReference type="SAM" id="MobiDB-lite"/>
    </source>
</evidence>
<dbReference type="KEGG" id="aqu:105313445"/>
<feature type="transmembrane region" description="Helical" evidence="7">
    <location>
        <begin position="1357"/>
        <end position="1374"/>
    </location>
</feature>
<feature type="transmembrane region" description="Helical" evidence="7">
    <location>
        <begin position="351"/>
        <end position="379"/>
    </location>
</feature>
<feature type="transmembrane region" description="Helical" evidence="7">
    <location>
        <begin position="1394"/>
        <end position="1416"/>
    </location>
</feature>
<accession>A0A1X7UFQ1</accession>
<feature type="region of interest" description="Disordered" evidence="6">
    <location>
        <begin position="745"/>
        <end position="771"/>
    </location>
</feature>
<feature type="transmembrane region" description="Helical" evidence="7">
    <location>
        <begin position="574"/>
        <end position="594"/>
    </location>
</feature>
<reference evidence="10" key="1">
    <citation type="journal article" date="2010" name="Nature">
        <title>The Amphimedon queenslandica genome and the evolution of animal complexity.</title>
        <authorList>
            <person name="Srivastava M."/>
            <person name="Simakov O."/>
            <person name="Chapman J."/>
            <person name="Fahey B."/>
            <person name="Gauthier M.E."/>
            <person name="Mitros T."/>
            <person name="Richards G.S."/>
            <person name="Conaco C."/>
            <person name="Dacre M."/>
            <person name="Hellsten U."/>
            <person name="Larroux C."/>
            <person name="Putnam N.H."/>
            <person name="Stanke M."/>
            <person name="Adamska M."/>
            <person name="Darling A."/>
            <person name="Degnan S.M."/>
            <person name="Oakley T.H."/>
            <person name="Plachetzki D.C."/>
            <person name="Zhai Y."/>
            <person name="Adamski M."/>
            <person name="Calcino A."/>
            <person name="Cummins S.F."/>
            <person name="Goodstein D.M."/>
            <person name="Harris C."/>
            <person name="Jackson D.J."/>
            <person name="Leys S.P."/>
            <person name="Shu S."/>
            <person name="Woodcroft B.J."/>
            <person name="Vervoort M."/>
            <person name="Kosik K.S."/>
            <person name="Manning G."/>
            <person name="Degnan B.M."/>
            <person name="Rokhsar D.S."/>
        </authorList>
    </citation>
    <scope>NUCLEOTIDE SEQUENCE [LARGE SCALE GENOMIC DNA]</scope>
</reference>
<feature type="transmembrane region" description="Helical" evidence="7">
    <location>
        <begin position="481"/>
        <end position="498"/>
    </location>
</feature>
<dbReference type="SUPFAM" id="SSF81324">
    <property type="entry name" value="Voltage-gated potassium channels"/>
    <property type="match status" value="3"/>
</dbReference>
<feature type="transmembrane region" description="Helical" evidence="7">
    <location>
        <begin position="1148"/>
        <end position="1166"/>
    </location>
</feature>
<dbReference type="PANTHER" id="PTHR46141">
    <property type="entry name" value="SODIUM LEAK CHANNEL NON-SELECTIVE PROTEIN"/>
    <property type="match status" value="1"/>
</dbReference>
<comment type="subcellular location">
    <subcellularLocation>
        <location evidence="1">Membrane</location>
        <topology evidence="1">Multi-pass membrane protein</topology>
    </subcellularLocation>
</comment>
<evidence type="ECO:0000259" key="8">
    <source>
        <dbReference type="Pfam" id="PF00520"/>
    </source>
</evidence>
<keyword evidence="2 7" id="KW-0812">Transmembrane</keyword>
<evidence type="ECO:0000313" key="9">
    <source>
        <dbReference type="EnsemblMetazoa" id="Aqu2.1.26794_001"/>
    </source>
</evidence>
<feature type="transmembrane region" description="Helical" evidence="7">
    <location>
        <begin position="1330"/>
        <end position="1350"/>
    </location>
</feature>
<feature type="transmembrane region" description="Helical" evidence="7">
    <location>
        <begin position="1293"/>
        <end position="1318"/>
    </location>
</feature>
<feature type="transmembrane region" description="Helical" evidence="7">
    <location>
        <begin position="1187"/>
        <end position="1209"/>
    </location>
</feature>
<keyword evidence="4 7" id="KW-0472">Membrane</keyword>
<dbReference type="GO" id="GO:0005261">
    <property type="term" value="F:monoatomic cation channel activity"/>
    <property type="evidence" value="ECO:0007669"/>
    <property type="project" value="InterPro"/>
</dbReference>
<feature type="transmembrane region" description="Helical" evidence="7">
    <location>
        <begin position="223"/>
        <end position="245"/>
    </location>
</feature>
<feature type="transmembrane region" description="Helical" evidence="7">
    <location>
        <begin position="1065"/>
        <end position="1087"/>
    </location>
</feature>
<dbReference type="InterPro" id="IPR005821">
    <property type="entry name" value="Ion_trans_dom"/>
</dbReference>
<keyword evidence="3 7" id="KW-1133">Transmembrane helix</keyword>
<evidence type="ECO:0000256" key="4">
    <source>
        <dbReference type="ARBA" id="ARBA00023136"/>
    </source>
</evidence>
<dbReference type="EnsemblMetazoa" id="Aqu2.1.26794_001">
    <property type="protein sequence ID" value="Aqu2.1.26794_001"/>
    <property type="gene ID" value="Aqu2.1.26794"/>
</dbReference>
<feature type="transmembrane region" description="Helical" evidence="7">
    <location>
        <begin position="80"/>
        <end position="98"/>
    </location>
</feature>
<feature type="transmembrane region" description="Helical" evidence="7">
    <location>
        <begin position="987"/>
        <end position="1007"/>
    </location>
</feature>
<feature type="region of interest" description="Disordered" evidence="6">
    <location>
        <begin position="1717"/>
        <end position="1759"/>
    </location>
</feature>
<dbReference type="Pfam" id="PF00520">
    <property type="entry name" value="Ion_trans"/>
    <property type="match status" value="4"/>
</dbReference>
<dbReference type="OrthoDB" id="10069766at2759"/>
<feature type="transmembrane region" description="Helical" evidence="7">
    <location>
        <begin position="1267"/>
        <end position="1286"/>
    </location>
</feature>
<dbReference type="InterPro" id="IPR028823">
    <property type="entry name" value="NALCN"/>
</dbReference>
<organism evidence="9">
    <name type="scientific">Amphimedon queenslandica</name>
    <name type="common">Sponge</name>
    <dbReference type="NCBI Taxonomy" id="400682"/>
    <lineage>
        <taxon>Eukaryota</taxon>
        <taxon>Metazoa</taxon>
        <taxon>Porifera</taxon>
        <taxon>Demospongiae</taxon>
        <taxon>Heteroscleromorpha</taxon>
        <taxon>Haplosclerida</taxon>
        <taxon>Niphatidae</taxon>
        <taxon>Amphimedon</taxon>
    </lineage>
</organism>
<dbReference type="eggNOG" id="KOG2301">
    <property type="taxonomic scope" value="Eukaryota"/>
</dbReference>
<feature type="domain" description="Ion transport" evidence="8">
    <location>
        <begin position="443"/>
        <end position="681"/>
    </location>
</feature>
<feature type="region of interest" description="Disordered" evidence="6">
    <location>
        <begin position="814"/>
        <end position="845"/>
    </location>
</feature>
<evidence type="ECO:0000256" key="7">
    <source>
        <dbReference type="SAM" id="Phobius"/>
    </source>
</evidence>
<feature type="domain" description="Ion transport" evidence="8">
    <location>
        <begin position="82"/>
        <end position="389"/>
    </location>
</feature>
<feature type="transmembrane region" description="Helical" evidence="7">
    <location>
        <begin position="945"/>
        <end position="966"/>
    </location>
</feature>
<dbReference type="GO" id="GO:0032230">
    <property type="term" value="P:positive regulation of synaptic transmission, GABAergic"/>
    <property type="evidence" value="ECO:0007669"/>
    <property type="project" value="TreeGrafter"/>
</dbReference>
<feature type="domain" description="Ion transport" evidence="8">
    <location>
        <begin position="915"/>
        <end position="1215"/>
    </location>
</feature>
<dbReference type="GO" id="GO:0005886">
    <property type="term" value="C:plasma membrane"/>
    <property type="evidence" value="ECO:0007669"/>
    <property type="project" value="TreeGrafter"/>
</dbReference>
<dbReference type="EnsemblMetazoa" id="XM_019998863.1">
    <property type="protein sequence ID" value="XP_019854422.1"/>
    <property type="gene ID" value="LOC105313445"/>
</dbReference>
<evidence type="ECO:0000256" key="1">
    <source>
        <dbReference type="ARBA" id="ARBA00004141"/>
    </source>
</evidence>
<keyword evidence="10" id="KW-1185">Reference proteome</keyword>
<evidence type="ECO:0000256" key="2">
    <source>
        <dbReference type="ARBA" id="ARBA00022692"/>
    </source>
</evidence>
<reference evidence="9" key="2">
    <citation type="submission" date="2017-05" db="UniProtKB">
        <authorList>
            <consortium name="EnsemblMetazoa"/>
        </authorList>
    </citation>
    <scope>IDENTIFICATION</scope>
</reference>
<dbReference type="STRING" id="400682.A0A1X7UFQ1"/>